<sequence length="40" mass="4630">MPSTRGILIGANKLPQTHRDWVIRAVMSRIDRGQFRAPKR</sequence>
<reference evidence="1" key="2">
    <citation type="journal article" date="2013" name="Mar. Genomics">
        <title>Expression of sulfatases in Rhodopirellula baltica and the diversity of sulfatases in the genus Rhodopirellula.</title>
        <authorList>
            <person name="Wegner C.E."/>
            <person name="Richter-Heitmann T."/>
            <person name="Klindworth A."/>
            <person name="Klockow C."/>
            <person name="Richter M."/>
            <person name="Achstetter T."/>
            <person name="Glockner F.O."/>
            <person name="Harder J."/>
        </authorList>
    </citation>
    <scope>NUCLEOTIDE SEQUENCE [LARGE SCALE GENOMIC DNA]</scope>
    <source>
        <strain evidence="1">6C</strain>
    </source>
</reference>
<dbReference type="Proteomes" id="UP000011529">
    <property type="component" value="Unassembled WGS sequence"/>
</dbReference>
<accession>M2B8R5</accession>
<dbReference type="EMBL" id="ANMO01000038">
    <property type="protein sequence ID" value="EMB18539.1"/>
    <property type="molecule type" value="Genomic_DNA"/>
</dbReference>
<name>M2B8R5_9BACT</name>
<organism evidence="1 2">
    <name type="scientific">Rhodopirellula europaea 6C</name>
    <dbReference type="NCBI Taxonomy" id="1263867"/>
    <lineage>
        <taxon>Bacteria</taxon>
        <taxon>Pseudomonadati</taxon>
        <taxon>Planctomycetota</taxon>
        <taxon>Planctomycetia</taxon>
        <taxon>Pirellulales</taxon>
        <taxon>Pirellulaceae</taxon>
        <taxon>Rhodopirellula</taxon>
    </lineage>
</organism>
<keyword evidence="2" id="KW-1185">Reference proteome</keyword>
<dbReference type="AlphaFoldDB" id="M2B8R5"/>
<protein>
    <submittedName>
        <fullName evidence="1">Uncharacterized protein</fullName>
    </submittedName>
</protein>
<gene>
    <name evidence="1" type="ORF">RE6C_00733</name>
</gene>
<reference evidence="1" key="1">
    <citation type="submission" date="2012-11" db="EMBL/GenBank/DDBJ databases">
        <title>Permanent draft genomes of Rhodopirellula europaea strain SH398 and 6C.</title>
        <authorList>
            <person name="Richter M."/>
            <person name="Richter-Heitmann T."/>
            <person name="Frank C."/>
            <person name="Harder J."/>
            <person name="Glockner F.O."/>
        </authorList>
    </citation>
    <scope>NUCLEOTIDE SEQUENCE</scope>
    <source>
        <strain evidence="1">6C</strain>
    </source>
</reference>
<comment type="caution">
    <text evidence="1">The sequence shown here is derived from an EMBL/GenBank/DDBJ whole genome shotgun (WGS) entry which is preliminary data.</text>
</comment>
<evidence type="ECO:0000313" key="1">
    <source>
        <dbReference type="EMBL" id="EMB18539.1"/>
    </source>
</evidence>
<dbReference type="PATRIC" id="fig|1263867.3.peg.787"/>
<proteinExistence type="predicted"/>
<evidence type="ECO:0000313" key="2">
    <source>
        <dbReference type="Proteomes" id="UP000011529"/>
    </source>
</evidence>